<name>A0A1Y5PZJ8_9GAMM</name>
<accession>A0A1Y5PZJ8</accession>
<feature type="region of interest" description="Disordered" evidence="1">
    <location>
        <begin position="179"/>
        <end position="221"/>
    </location>
</feature>
<gene>
    <name evidence="3" type="ORF">STPYR_10388</name>
</gene>
<dbReference type="InterPro" id="IPR046519">
    <property type="entry name" value="X-Tfes_XVIPCD"/>
</dbReference>
<feature type="region of interest" description="Disordered" evidence="1">
    <location>
        <begin position="457"/>
        <end position="482"/>
    </location>
</feature>
<sequence>MPEFDISASANQVVTLLQHGHAREAAAHLETLRQGQPPAIREALDRFVATRAQAQLAALRQPGAVLVADAASVQPMLDRLARAELPPRFPKSRETEDLTQAQLHDVYASIVATRGNDVAHTALAGQDRVILGLRRENRTTQGGSREGAANFHGKGVYDDRIVVLWTDANGERHAREFHKATTEPTAQYDGHAKTPVRSPGFEDVVTRPKTEGSDVNGDGVRDLGRLADGTTEMLATTHPRNHFPDEFALRPSTTAIAAGANRVERDSNGDGWFDSRDVQGVQNLNNTFKIHRGSKYNTDSAGCQTIGNNEYDSFVETVRGTPGQTRWQYVLTSVAPGQTLARDVENRIPLHPANDPRLPQHPDHALLRQIDARLQAMGGLHAERAEAYGLGLLHEAKAANVTRVDQIVVSNATATRAAGETLFLVQGQTSDPAALRVAVSAAELAGTSIDTSLQRLQEQAMQPPTTAPEPPRQLHAPHLGGR</sequence>
<evidence type="ECO:0000256" key="1">
    <source>
        <dbReference type="SAM" id="MobiDB-lite"/>
    </source>
</evidence>
<organism evidence="3">
    <name type="scientific">uncultured Stenotrophomonas sp</name>
    <dbReference type="NCBI Taxonomy" id="165438"/>
    <lineage>
        <taxon>Bacteria</taxon>
        <taxon>Pseudomonadati</taxon>
        <taxon>Pseudomonadota</taxon>
        <taxon>Gammaproteobacteria</taxon>
        <taxon>Lysobacterales</taxon>
        <taxon>Lysobacteraceae</taxon>
        <taxon>Stenotrophomonas</taxon>
        <taxon>environmental samples</taxon>
    </lineage>
</organism>
<dbReference type="Pfam" id="PF20410">
    <property type="entry name" value="X-Tfes_XVIPCD"/>
    <property type="match status" value="1"/>
</dbReference>
<protein>
    <recommendedName>
        <fullName evidence="2">X-Tfes XVIPCD domain-containing protein</fullName>
    </recommendedName>
</protein>
<feature type="domain" description="X-Tfes XVIPCD" evidence="2">
    <location>
        <begin position="359"/>
        <end position="457"/>
    </location>
</feature>
<dbReference type="EMBL" id="FLTS01000001">
    <property type="protein sequence ID" value="SBV35458.1"/>
    <property type="molecule type" value="Genomic_DNA"/>
</dbReference>
<proteinExistence type="predicted"/>
<reference evidence="3" key="1">
    <citation type="submission" date="2016-03" db="EMBL/GenBank/DDBJ databases">
        <authorList>
            <person name="Ploux O."/>
        </authorList>
    </citation>
    <scope>NUCLEOTIDE SEQUENCE</scope>
    <source>
        <strain evidence="3">UC10</strain>
    </source>
</reference>
<dbReference type="AlphaFoldDB" id="A0A1Y5PZJ8"/>
<evidence type="ECO:0000259" key="2">
    <source>
        <dbReference type="Pfam" id="PF20410"/>
    </source>
</evidence>
<evidence type="ECO:0000313" key="3">
    <source>
        <dbReference type="EMBL" id="SBV35458.1"/>
    </source>
</evidence>